<dbReference type="Proteomes" id="UP000887116">
    <property type="component" value="Unassembled WGS sequence"/>
</dbReference>
<comment type="caution">
    <text evidence="1">The sequence shown here is derived from an EMBL/GenBank/DDBJ whole genome shotgun (WGS) entry which is preliminary data.</text>
</comment>
<dbReference type="OrthoDB" id="10329505at2759"/>
<gene>
    <name evidence="1" type="ORF">TNCT_338171</name>
</gene>
<accession>A0A8X6FU84</accession>
<name>A0A8X6FU84_TRICU</name>
<evidence type="ECO:0000313" key="1">
    <source>
        <dbReference type="EMBL" id="GFQ87449.1"/>
    </source>
</evidence>
<organism evidence="1 2">
    <name type="scientific">Trichonephila clavata</name>
    <name type="common">Joro spider</name>
    <name type="synonym">Nephila clavata</name>
    <dbReference type="NCBI Taxonomy" id="2740835"/>
    <lineage>
        <taxon>Eukaryota</taxon>
        <taxon>Metazoa</taxon>
        <taxon>Ecdysozoa</taxon>
        <taxon>Arthropoda</taxon>
        <taxon>Chelicerata</taxon>
        <taxon>Arachnida</taxon>
        <taxon>Araneae</taxon>
        <taxon>Araneomorphae</taxon>
        <taxon>Entelegynae</taxon>
        <taxon>Araneoidea</taxon>
        <taxon>Nephilidae</taxon>
        <taxon>Trichonephila</taxon>
    </lineage>
</organism>
<evidence type="ECO:0000313" key="2">
    <source>
        <dbReference type="Proteomes" id="UP000887116"/>
    </source>
</evidence>
<sequence length="119" mass="13403">MWATIITMIKEAWHLAHSSGRNYRTHSQVVQMGHRPSVLDFRTTRSDGLSSTEAVSVAWMLVTCDLQAKFEPQQGVANKALIVEVKKKHCPAQMRESSISIQTSILRNHAQVSDNKKKC</sequence>
<keyword evidence="2" id="KW-1185">Reference proteome</keyword>
<dbReference type="EMBL" id="BMAO01013261">
    <property type="protein sequence ID" value="GFQ87449.1"/>
    <property type="molecule type" value="Genomic_DNA"/>
</dbReference>
<proteinExistence type="predicted"/>
<protein>
    <submittedName>
        <fullName evidence="1">Uncharacterized protein</fullName>
    </submittedName>
</protein>
<reference evidence="1" key="1">
    <citation type="submission" date="2020-07" db="EMBL/GenBank/DDBJ databases">
        <title>Multicomponent nature underlies the extraordinary mechanical properties of spider dragline silk.</title>
        <authorList>
            <person name="Kono N."/>
            <person name="Nakamura H."/>
            <person name="Mori M."/>
            <person name="Yoshida Y."/>
            <person name="Ohtoshi R."/>
            <person name="Malay A.D."/>
            <person name="Moran D.A.P."/>
            <person name="Tomita M."/>
            <person name="Numata K."/>
            <person name="Arakawa K."/>
        </authorList>
    </citation>
    <scope>NUCLEOTIDE SEQUENCE</scope>
</reference>
<dbReference type="AlphaFoldDB" id="A0A8X6FU84"/>